<keyword evidence="12" id="KW-1185">Reference proteome</keyword>
<reference evidence="13 14" key="1">
    <citation type="submission" date="2025-04" db="UniProtKB">
        <authorList>
            <consortium name="RefSeq"/>
        </authorList>
    </citation>
    <scope>IDENTIFICATION</scope>
    <source>
        <tissue evidence="13 14">Blood</tissue>
    </source>
</reference>
<dbReference type="OrthoDB" id="9663572at2759"/>
<feature type="region of interest" description="Disordered" evidence="11">
    <location>
        <begin position="1"/>
        <end position="27"/>
    </location>
</feature>
<dbReference type="Pfam" id="PF00143">
    <property type="entry name" value="Interferon"/>
    <property type="match status" value="1"/>
</dbReference>
<keyword evidence="6 10" id="KW-0051">Antiviral defense</keyword>
<evidence type="ECO:0000256" key="11">
    <source>
        <dbReference type="SAM" id="MobiDB-lite"/>
    </source>
</evidence>
<dbReference type="InterPro" id="IPR009079">
    <property type="entry name" value="4_helix_cytokine-like_core"/>
</dbReference>
<keyword evidence="7" id="KW-1015">Disulfide bond</keyword>
<dbReference type="GO" id="GO:0051607">
    <property type="term" value="P:defense response to virus"/>
    <property type="evidence" value="ECO:0007669"/>
    <property type="project" value="UniProtKB-KW"/>
</dbReference>
<dbReference type="GeneID" id="111140336"/>
<evidence type="ECO:0000313" key="13">
    <source>
        <dbReference type="RefSeq" id="XP_022348326.1"/>
    </source>
</evidence>
<keyword evidence="3 10" id="KW-0202">Cytokine</keyword>
<dbReference type="KEGG" id="elk:111159862"/>
<dbReference type="PANTHER" id="PTHR11691:SF60">
    <property type="entry name" value="INTERFERON ALPHA-5"/>
    <property type="match status" value="1"/>
</dbReference>
<comment type="function">
    <text evidence="9">Produced by macrophages, IFN-alpha have antiviral activities. Interferon stimulates the production of two enzymes: a protein kinase and an oligoadenylate synthetase.</text>
</comment>
<evidence type="ECO:0000256" key="2">
    <source>
        <dbReference type="ARBA" id="ARBA00011033"/>
    </source>
</evidence>
<dbReference type="GO" id="GO:0005125">
    <property type="term" value="F:cytokine activity"/>
    <property type="evidence" value="ECO:0007669"/>
    <property type="project" value="UniProtKB-KW"/>
</dbReference>
<keyword evidence="5" id="KW-0732">Signal</keyword>
<dbReference type="Proteomes" id="UP000248482">
    <property type="component" value="Unplaced"/>
</dbReference>
<sequence length="228" mass="25478">MHKRRCSEKLEPRVPDMPTSARPTTSVGSPMALPCSFLVLLVVLTCHSLGSLGCDLPQDHGLVPWRALMLLQRMKRLSASSCDNYTNDFGFPQEAFDGKQLQKAQALSVIHVMNQKTFHLFCTEASPAPLNTTLLEELCSGLSEQLGRLEACPLQEAGVGETPFVNGDSILRNYFQRISLYLQEKQYSPCAWEMVRAEIMKPLYASTALHKRLRSRKGHPFQRGNGSL</sequence>
<protein>
    <submittedName>
        <fullName evidence="13 14">Interferon alpha-1/2-like</fullName>
    </submittedName>
</protein>
<dbReference type="GO" id="GO:0005126">
    <property type="term" value="F:cytokine receptor binding"/>
    <property type="evidence" value="ECO:0007669"/>
    <property type="project" value="InterPro"/>
</dbReference>
<dbReference type="AlphaFoldDB" id="A0A2Y9IJA3"/>
<dbReference type="PANTHER" id="PTHR11691">
    <property type="entry name" value="TYPE I INTERFERON"/>
    <property type="match status" value="1"/>
</dbReference>
<dbReference type="RefSeq" id="XP_022348326.1">
    <property type="nucleotide sequence ID" value="XM_022492618.1"/>
</dbReference>
<name>A0A2Y9IJA3_ENHLU</name>
<comment type="similarity">
    <text evidence="2 10">Belongs to the alpha/beta interferon family.</text>
</comment>
<evidence type="ECO:0000256" key="3">
    <source>
        <dbReference type="ARBA" id="ARBA00022514"/>
    </source>
</evidence>
<evidence type="ECO:0000256" key="9">
    <source>
        <dbReference type="ARBA" id="ARBA00037609"/>
    </source>
</evidence>
<keyword evidence="8" id="KW-0325">Glycoprotein</keyword>
<evidence type="ECO:0000256" key="7">
    <source>
        <dbReference type="ARBA" id="ARBA00023157"/>
    </source>
</evidence>
<evidence type="ECO:0000256" key="1">
    <source>
        <dbReference type="ARBA" id="ARBA00004613"/>
    </source>
</evidence>
<evidence type="ECO:0000256" key="6">
    <source>
        <dbReference type="ARBA" id="ARBA00023118"/>
    </source>
</evidence>
<accession>A0A2Y9IJA3</accession>
<dbReference type="Gene3D" id="1.20.1250.10">
    <property type="match status" value="1"/>
</dbReference>
<evidence type="ECO:0000256" key="4">
    <source>
        <dbReference type="ARBA" id="ARBA00022525"/>
    </source>
</evidence>
<dbReference type="KEGG" id="elk:111140336"/>
<dbReference type="SMART" id="SM00076">
    <property type="entry name" value="IFabd"/>
    <property type="match status" value="1"/>
</dbReference>
<dbReference type="CDD" id="cd00095">
    <property type="entry name" value="IFab"/>
    <property type="match status" value="1"/>
</dbReference>
<dbReference type="SUPFAM" id="SSF47266">
    <property type="entry name" value="4-helical cytokines"/>
    <property type="match status" value="1"/>
</dbReference>
<evidence type="ECO:0000256" key="5">
    <source>
        <dbReference type="ARBA" id="ARBA00022729"/>
    </source>
</evidence>
<evidence type="ECO:0000256" key="8">
    <source>
        <dbReference type="ARBA" id="ARBA00023180"/>
    </source>
</evidence>
<evidence type="ECO:0000313" key="12">
    <source>
        <dbReference type="Proteomes" id="UP000248482"/>
    </source>
</evidence>
<keyword evidence="4" id="KW-0964">Secreted</keyword>
<dbReference type="PROSITE" id="PS00252">
    <property type="entry name" value="INTERFERON_A_B_D"/>
    <property type="match status" value="1"/>
</dbReference>
<dbReference type="FunFam" id="1.20.1250.10:FF:000001">
    <property type="entry name" value="Interferon alpha"/>
    <property type="match status" value="1"/>
</dbReference>
<proteinExistence type="inferred from homology"/>
<evidence type="ECO:0000256" key="10">
    <source>
        <dbReference type="RuleBase" id="RU000436"/>
    </source>
</evidence>
<dbReference type="GO" id="GO:0005615">
    <property type="term" value="C:extracellular space"/>
    <property type="evidence" value="ECO:0007669"/>
    <property type="project" value="UniProtKB-KW"/>
</dbReference>
<dbReference type="STRING" id="391180.A0A2Y9IJA3"/>
<evidence type="ECO:0000313" key="14">
    <source>
        <dbReference type="RefSeq" id="XP_022378220.1"/>
    </source>
</evidence>
<comment type="subcellular location">
    <subcellularLocation>
        <location evidence="1">Secreted</location>
    </subcellularLocation>
</comment>
<dbReference type="RefSeq" id="XP_022378220.1">
    <property type="nucleotide sequence ID" value="XM_022522512.1"/>
</dbReference>
<gene>
    <name evidence="13" type="primary">LOC111140336</name>
    <name evidence="14" type="synonym">LOC111159862</name>
</gene>
<dbReference type="PRINTS" id="PR00266">
    <property type="entry name" value="INTERFERONAB"/>
</dbReference>
<organism evidence="12 13">
    <name type="scientific">Enhydra lutris kenyoni</name>
    <name type="common">northern sea otter</name>
    <dbReference type="NCBI Taxonomy" id="391180"/>
    <lineage>
        <taxon>Eukaryota</taxon>
        <taxon>Metazoa</taxon>
        <taxon>Chordata</taxon>
        <taxon>Craniata</taxon>
        <taxon>Vertebrata</taxon>
        <taxon>Euteleostomi</taxon>
        <taxon>Mammalia</taxon>
        <taxon>Eutheria</taxon>
        <taxon>Laurasiatheria</taxon>
        <taxon>Carnivora</taxon>
        <taxon>Caniformia</taxon>
        <taxon>Musteloidea</taxon>
        <taxon>Mustelidae</taxon>
        <taxon>Lutrinae</taxon>
        <taxon>Enhydra</taxon>
    </lineage>
</organism>
<dbReference type="InterPro" id="IPR000471">
    <property type="entry name" value="Interferon_alpha/beta/delta"/>
</dbReference>